<dbReference type="Pfam" id="PF00858">
    <property type="entry name" value="ASC"/>
    <property type="match status" value="1"/>
</dbReference>
<evidence type="ECO:0000256" key="7">
    <source>
        <dbReference type="ARBA" id="ARBA00023053"/>
    </source>
</evidence>
<sequence>MVEESVLETLKVKADFLTFKPRPFNMREFYDRTGHDIKDMLLSCYYRGDKCSAEDFKVIFTRYGKCYTFNSGQDGQPLRVTTKGGMGNGLELMLDIQQDEYLPVWGETDETSFEAGIKVQIHTQDEPPFIDQLGFGVAPGFQTFVSCQEQRLTYLPPPWGDCRSEPIDSDFFTTYSITACRIDCETRYLVENCNCRMVHMPGDAPYCTPEQYKECADPALDFLVERDNDYCVCETPCNMTRYGKELSFVKIPSKASAKYLAKKFNKTEQYIADNILVLDIYFEALNYETIEQKKAYELPGLLGDIGGQMGLFIGASILTVLELFDYLYEVIKYKLCRCRKQNQKRSNNNDRGAVLSLDNVQCHPPCENLRTPSTYPANILPHHPGQGNFEDFTC</sequence>
<dbReference type="InterPro" id="IPR020903">
    <property type="entry name" value="ENaC_CS"/>
</dbReference>
<dbReference type="RefSeq" id="XP_053530068.1">
    <property type="nucleotide sequence ID" value="XM_053674093.1"/>
</dbReference>
<evidence type="ECO:0000256" key="11">
    <source>
        <dbReference type="ARBA" id="ARBA00023180"/>
    </source>
</evidence>
<keyword evidence="3" id="KW-0894">Sodium channel</keyword>
<evidence type="ECO:0000313" key="15">
    <source>
        <dbReference type="Proteomes" id="UP000221080"/>
    </source>
</evidence>
<evidence type="ECO:0000256" key="13">
    <source>
        <dbReference type="ARBA" id="ARBA00023303"/>
    </source>
</evidence>
<dbReference type="FunFam" id="1.10.287.770:FF:000001">
    <property type="entry name" value="Acid-sensing ion channel subunit 1"/>
    <property type="match status" value="1"/>
</dbReference>
<keyword evidence="12" id="KW-0739">Sodium transport</keyword>
<evidence type="ECO:0000256" key="10">
    <source>
        <dbReference type="ARBA" id="ARBA00023157"/>
    </source>
</evidence>
<keyword evidence="10" id="KW-1015">Disulfide bond</keyword>
<dbReference type="InterPro" id="IPR004724">
    <property type="entry name" value="ENaC_chordates"/>
</dbReference>
<evidence type="ECO:0000313" key="16">
    <source>
        <dbReference type="RefSeq" id="XP_053530067.1"/>
    </source>
</evidence>
<evidence type="ECO:0000256" key="9">
    <source>
        <dbReference type="ARBA" id="ARBA00023136"/>
    </source>
</evidence>
<comment type="subcellular location">
    <subcellularLocation>
        <location evidence="1">Cell membrane</location>
        <topology evidence="1">Multi-pass membrane protein</topology>
    </subcellularLocation>
</comment>
<evidence type="ECO:0000256" key="1">
    <source>
        <dbReference type="ARBA" id="ARBA00004651"/>
    </source>
</evidence>
<keyword evidence="11" id="KW-0325">Glycoprotein</keyword>
<dbReference type="PROSITE" id="PS01206">
    <property type="entry name" value="ASC"/>
    <property type="match status" value="1"/>
</dbReference>
<gene>
    <name evidence="16 17" type="primary">asic1b</name>
</gene>
<name>A0A9F7R4Q6_ICTPU</name>
<dbReference type="NCBIfam" id="TIGR00859">
    <property type="entry name" value="ENaC"/>
    <property type="match status" value="1"/>
</dbReference>
<dbReference type="Proteomes" id="UP000221080">
    <property type="component" value="Chromosome 21"/>
</dbReference>
<evidence type="ECO:0000256" key="14">
    <source>
        <dbReference type="ARBA" id="ARBA00036239"/>
    </source>
</evidence>
<keyword evidence="9" id="KW-0472">Membrane</keyword>
<evidence type="ECO:0000256" key="5">
    <source>
        <dbReference type="ARBA" id="ARBA00022692"/>
    </source>
</evidence>
<evidence type="ECO:0000313" key="17">
    <source>
        <dbReference type="RefSeq" id="XP_053530068.1"/>
    </source>
</evidence>
<keyword evidence="2" id="KW-0813">Transport</keyword>
<accession>A0A9F7R4Q6</accession>
<evidence type="ECO:0000256" key="4">
    <source>
        <dbReference type="ARBA" id="ARBA00022475"/>
    </source>
</evidence>
<comment type="catalytic activity">
    <reaction evidence="14">
        <text>Na(+)(in) = Na(+)(out)</text>
        <dbReference type="Rhea" id="RHEA:34963"/>
        <dbReference type="ChEBI" id="CHEBI:29101"/>
    </reaction>
</comment>
<evidence type="ECO:0000256" key="12">
    <source>
        <dbReference type="ARBA" id="ARBA00023201"/>
    </source>
</evidence>
<dbReference type="RefSeq" id="XP_053530067.1">
    <property type="nucleotide sequence ID" value="XM_053674092.1"/>
</dbReference>
<proteinExistence type="predicted"/>
<reference evidence="16 17" key="2">
    <citation type="submission" date="2025-04" db="UniProtKB">
        <authorList>
            <consortium name="RefSeq"/>
        </authorList>
    </citation>
    <scope>IDENTIFICATION</scope>
    <source>
        <tissue evidence="16 17">Blood</tissue>
    </source>
</reference>
<dbReference type="GO" id="GO:0005886">
    <property type="term" value="C:plasma membrane"/>
    <property type="evidence" value="ECO:0007669"/>
    <property type="project" value="UniProtKB-SubCell"/>
</dbReference>
<keyword evidence="6" id="KW-1133">Transmembrane helix</keyword>
<organism evidence="15 17">
    <name type="scientific">Ictalurus punctatus</name>
    <name type="common">Channel catfish</name>
    <name type="synonym">Silurus punctatus</name>
    <dbReference type="NCBI Taxonomy" id="7998"/>
    <lineage>
        <taxon>Eukaryota</taxon>
        <taxon>Metazoa</taxon>
        <taxon>Chordata</taxon>
        <taxon>Craniata</taxon>
        <taxon>Vertebrata</taxon>
        <taxon>Euteleostomi</taxon>
        <taxon>Actinopterygii</taxon>
        <taxon>Neopterygii</taxon>
        <taxon>Teleostei</taxon>
        <taxon>Ostariophysi</taxon>
        <taxon>Siluriformes</taxon>
        <taxon>Ictaluridae</taxon>
        <taxon>Ictalurus</taxon>
    </lineage>
</organism>
<keyword evidence="13" id="KW-0407">Ion channel</keyword>
<keyword evidence="15" id="KW-1185">Reference proteome</keyword>
<reference evidence="15" key="1">
    <citation type="journal article" date="2016" name="Nat. Commun.">
        <title>The channel catfish genome sequence provides insights into the evolution of scale formation in teleosts.</title>
        <authorList>
            <person name="Liu Z."/>
            <person name="Liu S."/>
            <person name="Yao J."/>
            <person name="Bao L."/>
            <person name="Zhang J."/>
            <person name="Li Y."/>
            <person name="Jiang C."/>
            <person name="Sun L."/>
            <person name="Wang R."/>
            <person name="Zhang Y."/>
            <person name="Zhou T."/>
            <person name="Zeng Q."/>
            <person name="Fu Q."/>
            <person name="Gao S."/>
            <person name="Li N."/>
            <person name="Koren S."/>
            <person name="Jiang Y."/>
            <person name="Zimin A."/>
            <person name="Xu P."/>
            <person name="Phillippy A.M."/>
            <person name="Geng X."/>
            <person name="Song L."/>
            <person name="Sun F."/>
            <person name="Li C."/>
            <person name="Wang X."/>
            <person name="Chen A."/>
            <person name="Jin Y."/>
            <person name="Yuan Z."/>
            <person name="Yang Y."/>
            <person name="Tan S."/>
            <person name="Peatman E."/>
            <person name="Lu J."/>
            <person name="Qin Z."/>
            <person name="Dunham R."/>
            <person name="Li Z."/>
            <person name="Sonstegard T."/>
            <person name="Feng J."/>
            <person name="Danzmann R.G."/>
            <person name="Schroeder S."/>
            <person name="Scheffler B."/>
            <person name="Duke M.V."/>
            <person name="Ballard L."/>
            <person name="Kucuktas H."/>
            <person name="Kaltenboeck L."/>
            <person name="Liu H."/>
            <person name="Armbruster J."/>
            <person name="Xie Y."/>
            <person name="Kirby M.L."/>
            <person name="Tian Y."/>
            <person name="Flanagan M.E."/>
            <person name="Mu W."/>
            <person name="Waldbieser G.C."/>
        </authorList>
    </citation>
    <scope>NUCLEOTIDE SEQUENCE [LARGE SCALE GENOMIC DNA]</scope>
    <source>
        <strain evidence="15">SDA103</strain>
    </source>
</reference>
<keyword evidence="5" id="KW-0812">Transmembrane</keyword>
<dbReference type="FunFam" id="1.10.287.820:FF:000001">
    <property type="entry name" value="acid-sensing ion channel 1 isoform X2"/>
    <property type="match status" value="1"/>
</dbReference>
<keyword evidence="4" id="KW-1003">Cell membrane</keyword>
<protein>
    <submittedName>
        <fullName evidence="16 17">Acid-sensing ion channel 1B isoform X4</fullName>
    </submittedName>
</protein>
<dbReference type="InterPro" id="IPR001873">
    <property type="entry name" value="ENaC"/>
</dbReference>
<evidence type="ECO:0000256" key="6">
    <source>
        <dbReference type="ARBA" id="ARBA00022989"/>
    </source>
</evidence>
<evidence type="ECO:0000256" key="2">
    <source>
        <dbReference type="ARBA" id="ARBA00022448"/>
    </source>
</evidence>
<evidence type="ECO:0000256" key="3">
    <source>
        <dbReference type="ARBA" id="ARBA00022461"/>
    </source>
</evidence>
<dbReference type="FunFam" id="1.10.3590.10:FF:000002">
    <property type="entry name" value="acid-sensing ion channel 1 isoform X2"/>
    <property type="match status" value="1"/>
</dbReference>
<dbReference type="GO" id="GO:0015280">
    <property type="term" value="F:ligand-gated sodium channel activity"/>
    <property type="evidence" value="ECO:0007669"/>
    <property type="project" value="InterPro"/>
</dbReference>
<evidence type="ECO:0000256" key="8">
    <source>
        <dbReference type="ARBA" id="ARBA00023065"/>
    </source>
</evidence>
<dbReference type="Gene3D" id="1.10.287.820">
    <property type="entry name" value="Acid-sensing ion channel domain"/>
    <property type="match status" value="1"/>
</dbReference>
<keyword evidence="7" id="KW-0915">Sodium</keyword>
<dbReference type="Gene3D" id="1.10.287.770">
    <property type="entry name" value="YojJ-like"/>
    <property type="match status" value="1"/>
</dbReference>
<dbReference type="CTD" id="407672"/>
<dbReference type="PANTHER" id="PTHR11690:SF222">
    <property type="entry name" value="AMILORIDE-SENSITIVE SODIUM CHANNEL SUBUNIT GAMMA"/>
    <property type="match status" value="1"/>
</dbReference>
<dbReference type="GeneID" id="108255276"/>
<keyword evidence="8" id="KW-0406">Ion transport</keyword>
<dbReference type="AlphaFoldDB" id="A0A9F7R4Q6"/>
<dbReference type="PRINTS" id="PR01078">
    <property type="entry name" value="AMINACHANNEL"/>
</dbReference>
<dbReference type="Gene3D" id="1.10.3590.10">
    <property type="entry name" value="acid-sensing ion channel 1 domain"/>
    <property type="match status" value="2"/>
</dbReference>
<dbReference type="PANTHER" id="PTHR11690">
    <property type="entry name" value="AMILORIDE-SENSITIVE SODIUM CHANNEL-RELATED"/>
    <property type="match status" value="1"/>
</dbReference>